<organism evidence="2 3">
    <name type="scientific">Desulfosarcina ovata subsp. sediminis</name>
    <dbReference type="NCBI Taxonomy" id="885957"/>
    <lineage>
        <taxon>Bacteria</taxon>
        <taxon>Pseudomonadati</taxon>
        <taxon>Thermodesulfobacteriota</taxon>
        <taxon>Desulfobacteria</taxon>
        <taxon>Desulfobacterales</taxon>
        <taxon>Desulfosarcinaceae</taxon>
        <taxon>Desulfosarcina</taxon>
    </lineage>
</organism>
<dbReference type="InterPro" id="IPR001279">
    <property type="entry name" value="Metallo-B-lactamas"/>
</dbReference>
<dbReference type="Gene3D" id="3.60.15.10">
    <property type="entry name" value="Ribonuclease Z/Hydroxyacylglutathione hydrolase-like"/>
    <property type="match status" value="1"/>
</dbReference>
<evidence type="ECO:0000259" key="1">
    <source>
        <dbReference type="SMART" id="SM00849"/>
    </source>
</evidence>
<dbReference type="AlphaFoldDB" id="A0A5K7ZVI6"/>
<dbReference type="InterPro" id="IPR050855">
    <property type="entry name" value="NDM-1-like"/>
</dbReference>
<feature type="domain" description="Metallo-beta-lactamase" evidence="1">
    <location>
        <begin position="29"/>
        <end position="225"/>
    </location>
</feature>
<name>A0A5K7ZVI6_9BACT</name>
<dbReference type="EMBL" id="AP021876">
    <property type="protein sequence ID" value="BBO84210.1"/>
    <property type="molecule type" value="Genomic_DNA"/>
</dbReference>
<dbReference type="Proteomes" id="UP000425960">
    <property type="component" value="Chromosome"/>
</dbReference>
<dbReference type="PANTHER" id="PTHR42951:SF17">
    <property type="entry name" value="METALLO-BETA-LACTAMASE DOMAIN-CONTAINING PROTEIN"/>
    <property type="match status" value="1"/>
</dbReference>
<evidence type="ECO:0000313" key="2">
    <source>
        <dbReference type="EMBL" id="BBO84210.1"/>
    </source>
</evidence>
<dbReference type="SUPFAM" id="SSF56281">
    <property type="entry name" value="Metallo-hydrolase/oxidoreductase"/>
    <property type="match status" value="1"/>
</dbReference>
<dbReference type="KEGG" id="dov:DSCO28_47760"/>
<dbReference type="InterPro" id="IPR036866">
    <property type="entry name" value="RibonucZ/Hydroxyglut_hydro"/>
</dbReference>
<evidence type="ECO:0000313" key="3">
    <source>
        <dbReference type="Proteomes" id="UP000425960"/>
    </source>
</evidence>
<accession>A0A5K7ZVI6</accession>
<reference evidence="2 3" key="1">
    <citation type="submission" date="2019-11" db="EMBL/GenBank/DDBJ databases">
        <title>Comparative genomics of hydrocarbon-degrading Desulfosarcina strains.</title>
        <authorList>
            <person name="Watanabe M."/>
            <person name="Kojima H."/>
            <person name="Fukui M."/>
        </authorList>
    </citation>
    <scope>NUCLEOTIDE SEQUENCE [LARGE SCALE GENOMIC DNA]</scope>
    <source>
        <strain evidence="2 3">28bB2T</strain>
    </source>
</reference>
<dbReference type="PANTHER" id="PTHR42951">
    <property type="entry name" value="METALLO-BETA-LACTAMASE DOMAIN-CONTAINING"/>
    <property type="match status" value="1"/>
</dbReference>
<dbReference type="Pfam" id="PF00753">
    <property type="entry name" value="Lactamase_B"/>
    <property type="match status" value="1"/>
</dbReference>
<proteinExistence type="predicted"/>
<gene>
    <name evidence="2" type="ORF">DSCO28_47760</name>
</gene>
<sequence>MSMNFSPITITPNFFQLGTPFFPMYLSIGEDAMLIEGGISATFDIVVEQIKRIGIDPQRIKYVALTHTHTDHIGALPRLKMLWPHLKTIASPLAAKILSNGKLLKQFKGVDSSISKIMQSKEEIAALPQDLEAYDFSADIVARDGDRFDLGNGIAWTTHAIPGHSACQIAYHEEREGNLAIGDATGFYNPEEKVFWPNYFESLPNYVNSIKKLAALQANRVALSHNGVIEDRTNDFFSQALAAAEAYHQEMVTRTANGEDPQAIALEKAKWVQTIADHMPFNVMTALCEMLINLSRKENEAVSFTLQ</sequence>
<dbReference type="SMART" id="SM00849">
    <property type="entry name" value="Lactamase_B"/>
    <property type="match status" value="1"/>
</dbReference>
<protein>
    <recommendedName>
        <fullName evidence="1">Metallo-beta-lactamase domain-containing protein</fullName>
    </recommendedName>
</protein>